<accession>L8PUC3</accession>
<dbReference type="Proteomes" id="UP000011205">
    <property type="component" value="Unassembled WGS sequence"/>
</dbReference>
<dbReference type="AlphaFoldDB" id="L8PUC3"/>
<organism evidence="1 2">
    <name type="scientific">Streptomyces viridochromogenes Tue57</name>
    <dbReference type="NCBI Taxonomy" id="1160705"/>
    <lineage>
        <taxon>Bacteria</taxon>
        <taxon>Bacillati</taxon>
        <taxon>Actinomycetota</taxon>
        <taxon>Actinomycetes</taxon>
        <taxon>Kitasatosporales</taxon>
        <taxon>Streptomycetaceae</taxon>
        <taxon>Streptomyces</taxon>
    </lineage>
</organism>
<proteinExistence type="predicted"/>
<gene>
    <name evidence="1" type="ORF">STVIR_0006</name>
</gene>
<dbReference type="PATRIC" id="fig|1160705.3.peg.7"/>
<evidence type="ECO:0000313" key="2">
    <source>
        <dbReference type="Proteomes" id="UP000011205"/>
    </source>
</evidence>
<evidence type="ECO:0000313" key="1">
    <source>
        <dbReference type="EMBL" id="ELS59012.1"/>
    </source>
</evidence>
<comment type="caution">
    <text evidence="1">The sequence shown here is derived from an EMBL/GenBank/DDBJ whole genome shotgun (WGS) entry which is preliminary data.</text>
</comment>
<protein>
    <submittedName>
        <fullName evidence="1">Uncharacterized protein</fullName>
    </submittedName>
</protein>
<reference evidence="1 2" key="1">
    <citation type="journal article" date="2013" name="Genome Announc.">
        <title>Draft Genome Sequence of Streptomyces viridochromogenes Strain Tu57, Producer of Avilamycin.</title>
        <authorList>
            <person name="Gruning B.A."/>
            <person name="Erxleben A."/>
            <person name="Hahnlein A."/>
            <person name="Gunther S."/>
        </authorList>
    </citation>
    <scope>NUCLEOTIDE SEQUENCE [LARGE SCALE GENOMIC DNA]</scope>
    <source>
        <strain evidence="1 2">Tue57</strain>
    </source>
</reference>
<dbReference type="EMBL" id="AMLP01000001">
    <property type="protein sequence ID" value="ELS59012.1"/>
    <property type="molecule type" value="Genomic_DNA"/>
</dbReference>
<name>L8PUC3_STRVR</name>
<sequence>MALAAFLTELHWIHGPAWSELSYRTGLSVSTLQRTARRSGPVPREENVIAYVEGITRDPRAVTDALRLWRRARIAERGRLRTLNAPAPAYVRNAADLLAALAAAYEKAGAPPLRTLQRRAGCAADNVPNLPLTNASRIINRERLPTDQRQYEAYLTGCGIPAHSLAPWRHAWNRVQSTTPTTPPAPEEHPFAPLAQHLISQRRARAAQAP</sequence>